<evidence type="ECO:0000313" key="2">
    <source>
        <dbReference type="Proteomes" id="UP000593564"/>
    </source>
</evidence>
<dbReference type="GO" id="GO:0010073">
    <property type="term" value="P:meristem maintenance"/>
    <property type="evidence" value="ECO:0007669"/>
    <property type="project" value="InterPro"/>
</dbReference>
<reference evidence="1 2" key="2">
    <citation type="submission" date="2020-07" db="EMBL/GenBank/DDBJ databases">
        <title>Genome assembly of wild tea tree DASZ reveals pedigree and selection history of tea varieties.</title>
        <authorList>
            <person name="Zhang W."/>
        </authorList>
    </citation>
    <scope>NUCLEOTIDE SEQUENCE [LARGE SCALE GENOMIC DNA]</scope>
    <source>
        <strain evidence="2">cv. G240</strain>
        <tissue evidence="1">Leaf</tissue>
    </source>
</reference>
<protein>
    <recommendedName>
        <fullName evidence="3">Aminotransferase-like plant mobile domain-containing protein</fullName>
    </recommendedName>
</protein>
<reference evidence="2" key="1">
    <citation type="journal article" date="2020" name="Nat. Commun.">
        <title>Genome assembly of wild tea tree DASZ reveals pedigree and selection history of tea varieties.</title>
        <authorList>
            <person name="Zhang W."/>
            <person name="Zhang Y."/>
            <person name="Qiu H."/>
            <person name="Guo Y."/>
            <person name="Wan H."/>
            <person name="Zhang X."/>
            <person name="Scossa F."/>
            <person name="Alseekh S."/>
            <person name="Zhang Q."/>
            <person name="Wang P."/>
            <person name="Xu L."/>
            <person name="Schmidt M.H."/>
            <person name="Jia X."/>
            <person name="Li D."/>
            <person name="Zhu A."/>
            <person name="Guo F."/>
            <person name="Chen W."/>
            <person name="Ni D."/>
            <person name="Usadel B."/>
            <person name="Fernie A.R."/>
            <person name="Wen W."/>
        </authorList>
    </citation>
    <scope>NUCLEOTIDE SEQUENCE [LARGE SCALE GENOMIC DNA]</scope>
    <source>
        <strain evidence="2">cv. G240</strain>
    </source>
</reference>
<proteinExistence type="predicted"/>
<dbReference type="AlphaFoldDB" id="A0A7J7G1E3"/>
<accession>A0A7J7G1E3</accession>
<gene>
    <name evidence="1" type="ORF">HYC85_029217</name>
</gene>
<dbReference type="Proteomes" id="UP000593564">
    <property type="component" value="Unassembled WGS sequence"/>
</dbReference>
<name>A0A7J7G1E3_CAMSI</name>
<comment type="caution">
    <text evidence="1">The sequence shown here is derived from an EMBL/GenBank/DDBJ whole genome shotgun (WGS) entry which is preliminary data.</text>
</comment>
<dbReference type="PANTHER" id="PTHR46033">
    <property type="entry name" value="PROTEIN MAIN-LIKE 2"/>
    <property type="match status" value="1"/>
</dbReference>
<dbReference type="InterPro" id="IPR044824">
    <property type="entry name" value="MAIN-like"/>
</dbReference>
<dbReference type="EMBL" id="JACBKZ010000014">
    <property type="protein sequence ID" value="KAF5933046.1"/>
    <property type="molecule type" value="Genomic_DNA"/>
</dbReference>
<dbReference type="PANTHER" id="PTHR46033:SF16">
    <property type="entry name" value="AMINOTRANSFERASE-LIKE PLANT MOBILE DOMAIN-CONTAINING PROTEIN"/>
    <property type="match status" value="1"/>
</dbReference>
<evidence type="ECO:0008006" key="3">
    <source>
        <dbReference type="Google" id="ProtNLM"/>
    </source>
</evidence>
<sequence length="391" mass="44371">MEEFLAQNLTAWIASLDGSEKLNFRGFDINALFTLGRTPLHLPFLHAAARFWNLVTHVFSFAGQEICPTFEDFRALMESERDEELLPQLNFGHAQSLGQMCGLIMHDARSLICDGILDIPSLIDRFSDAGDRNNHHWQGFRRHALCLCMLSHFLFVSGSGGSSVRLTEVAQGLKEGKSCIAMTLAETLMGLDAFYRRETTRLAGSPLLLQVWLMDKLQVVDSCPAYSARGYFFRHRLVNALDEGWWFAWMCRLSADRIAWRCPWLSLPAMSYNMSRQTGIQLIGLTHCVFYFPFRIRRQFGHDQTCPPEGIEYPAVFPARGAQLARQATAWRTRELLAPAPTFNCTLSDECLDWLNEEAQVGPTLASEVSTSSRRGRRNTLLDYAPDLLLY</sequence>
<keyword evidence="2" id="KW-1185">Reference proteome</keyword>
<organism evidence="1 2">
    <name type="scientific">Camellia sinensis</name>
    <name type="common">Tea plant</name>
    <name type="synonym">Thea sinensis</name>
    <dbReference type="NCBI Taxonomy" id="4442"/>
    <lineage>
        <taxon>Eukaryota</taxon>
        <taxon>Viridiplantae</taxon>
        <taxon>Streptophyta</taxon>
        <taxon>Embryophyta</taxon>
        <taxon>Tracheophyta</taxon>
        <taxon>Spermatophyta</taxon>
        <taxon>Magnoliopsida</taxon>
        <taxon>eudicotyledons</taxon>
        <taxon>Gunneridae</taxon>
        <taxon>Pentapetalae</taxon>
        <taxon>asterids</taxon>
        <taxon>Ericales</taxon>
        <taxon>Theaceae</taxon>
        <taxon>Camellia</taxon>
    </lineage>
</organism>
<evidence type="ECO:0000313" key="1">
    <source>
        <dbReference type="EMBL" id="KAF5933046.1"/>
    </source>
</evidence>